<dbReference type="Pfam" id="PF14541">
    <property type="entry name" value="TAXi_C"/>
    <property type="match status" value="1"/>
</dbReference>
<dbReference type="Pfam" id="PF14543">
    <property type="entry name" value="TAXi_N"/>
    <property type="match status" value="2"/>
</dbReference>
<dbReference type="KEGG" id="dzi:111300453"/>
<sequence length="446" mass="49650">MTGSSAFMAIGQFFFCQILFFSFHANKPFVYGATLMETTKSHAPPSTCSGPERGLRIAHQYGPCSPFSQTKSSPTSSQMLLQDELRVQGFRSTMYDRRTSVGRRARQHFWGHSVGAGNYIVTVGFGTPTKNFNLILDTGSYITWVKNSLYDPSASSTSLNAPCWPSCHYNQSYVDESFSFGLFVVDKIIIQPSDVIPNFVFLRASKDSEGFGEAAGILGLGQGSNSIDDRYGNYSLISQTATTFEKVFCHCLPTKENSTGYLYFGKEALEKCQNSGSYTPLLSNPSDPSPYYVNLIGITIGQKRLKISSAVSSTSSSSSPSTIIDTGTVITRLPRSVYSALRSEFEKWMSDYPRARRDKILDTCYDLRHYDNVAMPNMVLHFENLDVNLDQTAVTWKGKDRSQVCLAFAGNRNENDLTIIGNHQQQKLNIFYNVQDRRIKIGPGNC</sequence>
<dbReference type="InterPro" id="IPR032861">
    <property type="entry name" value="TAXi_N"/>
</dbReference>
<evidence type="ECO:0000313" key="5">
    <source>
        <dbReference type="Proteomes" id="UP000515121"/>
    </source>
</evidence>
<dbReference type="PROSITE" id="PS51767">
    <property type="entry name" value="PEPTIDASE_A1"/>
    <property type="match status" value="1"/>
</dbReference>
<keyword evidence="5" id="KW-1185">Reference proteome</keyword>
<feature type="signal peptide" evidence="3">
    <location>
        <begin position="1"/>
        <end position="32"/>
    </location>
</feature>
<feature type="active site" evidence="2">
    <location>
        <position position="137"/>
    </location>
</feature>
<proteinExistence type="inferred from homology"/>
<dbReference type="AlphaFoldDB" id="A0A6P5ZHJ1"/>
<feature type="active site" evidence="2">
    <location>
        <position position="325"/>
    </location>
</feature>
<dbReference type="GeneID" id="111300453"/>
<accession>A0A6P5ZHJ1</accession>
<evidence type="ECO:0000256" key="2">
    <source>
        <dbReference type="PIRSR" id="PIRSR601461-1"/>
    </source>
</evidence>
<dbReference type="SUPFAM" id="SSF50630">
    <property type="entry name" value="Acid proteases"/>
    <property type="match status" value="1"/>
</dbReference>
<evidence type="ECO:0000259" key="4">
    <source>
        <dbReference type="PROSITE" id="PS51767"/>
    </source>
</evidence>
<evidence type="ECO:0000256" key="1">
    <source>
        <dbReference type="ARBA" id="ARBA00007447"/>
    </source>
</evidence>
<dbReference type="GO" id="GO:0006508">
    <property type="term" value="P:proteolysis"/>
    <property type="evidence" value="ECO:0007669"/>
    <property type="project" value="InterPro"/>
</dbReference>
<evidence type="ECO:0000313" key="6">
    <source>
        <dbReference type="RefSeq" id="XP_022751816.1"/>
    </source>
</evidence>
<comment type="similarity">
    <text evidence="1">Belongs to the peptidase A1 family.</text>
</comment>
<dbReference type="InterPro" id="IPR032799">
    <property type="entry name" value="TAXi_C"/>
</dbReference>
<dbReference type="PANTHER" id="PTHR13683:SF806">
    <property type="entry name" value="EUKARYOTIC ASPARTYL PROTEASE FAMILY PROTEIN"/>
    <property type="match status" value="1"/>
</dbReference>
<dbReference type="InterPro" id="IPR033121">
    <property type="entry name" value="PEPTIDASE_A1"/>
</dbReference>
<evidence type="ECO:0000256" key="3">
    <source>
        <dbReference type="SAM" id="SignalP"/>
    </source>
</evidence>
<dbReference type="Gene3D" id="2.40.70.10">
    <property type="entry name" value="Acid Proteases"/>
    <property type="match status" value="2"/>
</dbReference>
<reference evidence="6" key="1">
    <citation type="submission" date="2025-08" db="UniProtKB">
        <authorList>
            <consortium name="RefSeq"/>
        </authorList>
    </citation>
    <scope>IDENTIFICATION</scope>
    <source>
        <tissue evidence="6">Fruit stalk</tissue>
    </source>
</reference>
<dbReference type="Proteomes" id="UP000515121">
    <property type="component" value="Unplaced"/>
</dbReference>
<dbReference type="PANTHER" id="PTHR13683">
    <property type="entry name" value="ASPARTYL PROTEASES"/>
    <property type="match status" value="1"/>
</dbReference>
<protein>
    <submittedName>
        <fullName evidence="6">Aspartyl protease family protein At5g10770-like</fullName>
    </submittedName>
</protein>
<name>A0A6P5ZHJ1_DURZI</name>
<dbReference type="InterPro" id="IPR021109">
    <property type="entry name" value="Peptidase_aspartic_dom_sf"/>
</dbReference>
<feature type="domain" description="Peptidase A1" evidence="4">
    <location>
        <begin position="119"/>
        <end position="442"/>
    </location>
</feature>
<dbReference type="InterPro" id="IPR001461">
    <property type="entry name" value="Aspartic_peptidase_A1"/>
</dbReference>
<dbReference type="OrthoDB" id="851051at2759"/>
<dbReference type="GO" id="GO:0004190">
    <property type="term" value="F:aspartic-type endopeptidase activity"/>
    <property type="evidence" value="ECO:0007669"/>
    <property type="project" value="InterPro"/>
</dbReference>
<organism evidence="5 6">
    <name type="scientific">Durio zibethinus</name>
    <name type="common">Durian</name>
    <dbReference type="NCBI Taxonomy" id="66656"/>
    <lineage>
        <taxon>Eukaryota</taxon>
        <taxon>Viridiplantae</taxon>
        <taxon>Streptophyta</taxon>
        <taxon>Embryophyta</taxon>
        <taxon>Tracheophyta</taxon>
        <taxon>Spermatophyta</taxon>
        <taxon>Magnoliopsida</taxon>
        <taxon>eudicotyledons</taxon>
        <taxon>Gunneridae</taxon>
        <taxon>Pentapetalae</taxon>
        <taxon>rosids</taxon>
        <taxon>malvids</taxon>
        <taxon>Malvales</taxon>
        <taxon>Malvaceae</taxon>
        <taxon>Helicteroideae</taxon>
        <taxon>Durio</taxon>
    </lineage>
</organism>
<dbReference type="RefSeq" id="XP_022751816.1">
    <property type="nucleotide sequence ID" value="XM_022896081.1"/>
</dbReference>
<feature type="chain" id="PRO_5027731279" evidence="3">
    <location>
        <begin position="33"/>
        <end position="446"/>
    </location>
</feature>
<gene>
    <name evidence="6" type="primary">LOC111300453</name>
</gene>
<keyword evidence="3" id="KW-0732">Signal</keyword>